<keyword evidence="3" id="KW-1185">Reference proteome</keyword>
<dbReference type="Proteomes" id="UP000507470">
    <property type="component" value="Unassembled WGS sequence"/>
</dbReference>
<dbReference type="OrthoDB" id="6091751at2759"/>
<sequence length="609" mass="70187">MKDHKKFMDVRKEDIEDEDDDAFSENVEDENNLKAIYAGLRHVVPTVCLPGPCAAQLDECAFEWLSCCLKTSQANPDHFTTWIEWVHAVYMKMKAEDKDENDPFLCGCDRLENSFFSLESELSRNNSDLLKSSKFMTKELFHGRQHPKYHEIEINDTLQDLLMPCEVQNLNNAYSSITTTENKSTGQDFDFILEEKNLQLKSWIPKGIPTDFIWQTVCHSTRSQDGAPREPEKTLTQDVHNVNIDDSVKSVNSQTKFISDHGDQCSNDHDDSGEEGWARPKPGAKKEELKPNQMELEIENNPLECRKVELSTNFKKLKDKLLKEQAENHEDDKKVQIEDEDVSMVRDEDNFEEKDEEKMSLAADQRAELETIGIAEGEQRTKMKVPAKIRIHVIDGNSLKAQKAAYRKTNNPAFRFRSVNIYRQLTDDEALFLGLSRNGDTSSFVKLVISIRIHVIDGNSLKAQKAAYRKTNNPAFRFRSVNIYRQLTDDEALFLGLSRNGDTSSFVKLVISIRNHIFTRHVEVWSEVFPHKSLLWDEDIMESCLKRATEELMTMENRQGVYEFRKLVIKFHELVGITWTDRPWISTNQITCYSETVGPHVPVSTIFPS</sequence>
<evidence type="ECO:0000313" key="3">
    <source>
        <dbReference type="Proteomes" id="UP000507470"/>
    </source>
</evidence>
<dbReference type="EMBL" id="CACVKT020003976">
    <property type="protein sequence ID" value="CAC5387147.1"/>
    <property type="molecule type" value="Genomic_DNA"/>
</dbReference>
<dbReference type="AlphaFoldDB" id="A0A6J8BXL2"/>
<accession>A0A6J8BXL2</accession>
<proteinExistence type="predicted"/>
<feature type="region of interest" description="Disordered" evidence="1">
    <location>
        <begin position="257"/>
        <end position="288"/>
    </location>
</feature>
<name>A0A6J8BXL2_MYTCO</name>
<evidence type="ECO:0000256" key="1">
    <source>
        <dbReference type="SAM" id="MobiDB-lite"/>
    </source>
</evidence>
<organism evidence="2 3">
    <name type="scientific">Mytilus coruscus</name>
    <name type="common">Sea mussel</name>
    <dbReference type="NCBI Taxonomy" id="42192"/>
    <lineage>
        <taxon>Eukaryota</taxon>
        <taxon>Metazoa</taxon>
        <taxon>Spiralia</taxon>
        <taxon>Lophotrochozoa</taxon>
        <taxon>Mollusca</taxon>
        <taxon>Bivalvia</taxon>
        <taxon>Autobranchia</taxon>
        <taxon>Pteriomorphia</taxon>
        <taxon>Mytilida</taxon>
        <taxon>Mytiloidea</taxon>
        <taxon>Mytilidae</taxon>
        <taxon>Mytilinae</taxon>
        <taxon>Mytilus</taxon>
    </lineage>
</organism>
<protein>
    <submittedName>
        <fullName evidence="2">Uncharacterized protein</fullName>
    </submittedName>
</protein>
<reference evidence="2 3" key="1">
    <citation type="submission" date="2020-06" db="EMBL/GenBank/DDBJ databases">
        <authorList>
            <person name="Li R."/>
            <person name="Bekaert M."/>
        </authorList>
    </citation>
    <scope>NUCLEOTIDE SEQUENCE [LARGE SCALE GENOMIC DNA]</scope>
    <source>
        <strain evidence="3">wild</strain>
    </source>
</reference>
<gene>
    <name evidence="2" type="ORF">MCOR_22514</name>
</gene>
<evidence type="ECO:0000313" key="2">
    <source>
        <dbReference type="EMBL" id="CAC5387147.1"/>
    </source>
</evidence>
<feature type="compositionally biased region" description="Basic and acidic residues" evidence="1">
    <location>
        <begin position="258"/>
        <end position="270"/>
    </location>
</feature>